<name>A0AAV4TGI3_9ARAC</name>
<keyword evidence="2" id="KW-1185">Reference proteome</keyword>
<dbReference type="Proteomes" id="UP001054837">
    <property type="component" value="Unassembled WGS sequence"/>
</dbReference>
<comment type="caution">
    <text evidence="1">The sequence shown here is derived from an EMBL/GenBank/DDBJ whole genome shotgun (WGS) entry which is preliminary data.</text>
</comment>
<protein>
    <submittedName>
        <fullName evidence="1">Uncharacterized protein</fullName>
    </submittedName>
</protein>
<reference evidence="1 2" key="1">
    <citation type="submission" date="2021-06" db="EMBL/GenBank/DDBJ databases">
        <title>Caerostris darwini draft genome.</title>
        <authorList>
            <person name="Kono N."/>
            <person name="Arakawa K."/>
        </authorList>
    </citation>
    <scope>NUCLEOTIDE SEQUENCE [LARGE SCALE GENOMIC DNA]</scope>
</reference>
<sequence>MDLNEISLTHKKKNFAKTRNSEEVLCRILGTPIGAIKIRSAHFNPGFPLPPVFSSIARKPASDGSRDE</sequence>
<proteinExistence type="predicted"/>
<gene>
    <name evidence="1" type="ORF">CDAR_21821</name>
</gene>
<dbReference type="AlphaFoldDB" id="A0AAV4TGI3"/>
<dbReference type="EMBL" id="BPLQ01009605">
    <property type="protein sequence ID" value="GIY45259.1"/>
    <property type="molecule type" value="Genomic_DNA"/>
</dbReference>
<evidence type="ECO:0000313" key="2">
    <source>
        <dbReference type="Proteomes" id="UP001054837"/>
    </source>
</evidence>
<evidence type="ECO:0000313" key="1">
    <source>
        <dbReference type="EMBL" id="GIY45259.1"/>
    </source>
</evidence>
<organism evidence="1 2">
    <name type="scientific">Caerostris darwini</name>
    <dbReference type="NCBI Taxonomy" id="1538125"/>
    <lineage>
        <taxon>Eukaryota</taxon>
        <taxon>Metazoa</taxon>
        <taxon>Ecdysozoa</taxon>
        <taxon>Arthropoda</taxon>
        <taxon>Chelicerata</taxon>
        <taxon>Arachnida</taxon>
        <taxon>Araneae</taxon>
        <taxon>Araneomorphae</taxon>
        <taxon>Entelegynae</taxon>
        <taxon>Araneoidea</taxon>
        <taxon>Araneidae</taxon>
        <taxon>Caerostris</taxon>
    </lineage>
</organism>
<accession>A0AAV4TGI3</accession>